<gene>
    <name evidence="3" type="ORF">TCE0_018f06156</name>
</gene>
<reference evidence="4" key="1">
    <citation type="journal article" date="2015" name="Genome Announc.">
        <title>Draft genome sequence of Talaromyces cellulolyticus strain Y-94, a source of lignocellulosic biomass-degrading enzymes.</title>
        <authorList>
            <person name="Fujii T."/>
            <person name="Koike H."/>
            <person name="Sawayama S."/>
            <person name="Yano S."/>
            <person name="Inoue H."/>
        </authorList>
    </citation>
    <scope>NUCLEOTIDE SEQUENCE [LARGE SCALE GENOMIC DNA]</scope>
    <source>
        <strain evidence="4">Y-94</strain>
    </source>
</reference>
<protein>
    <recommendedName>
        <fullName evidence="2">PLD phosphodiesterase domain-containing protein</fullName>
    </recommendedName>
</protein>
<feature type="domain" description="PLD phosphodiesterase" evidence="2">
    <location>
        <begin position="529"/>
        <end position="556"/>
    </location>
</feature>
<dbReference type="InterPro" id="IPR001736">
    <property type="entry name" value="PLipase_D/transphosphatidylase"/>
</dbReference>
<dbReference type="PANTHER" id="PTHR21248">
    <property type="entry name" value="CARDIOLIPIN SYNTHASE"/>
    <property type="match status" value="1"/>
</dbReference>
<evidence type="ECO:0000259" key="2">
    <source>
        <dbReference type="PROSITE" id="PS50035"/>
    </source>
</evidence>
<dbReference type="AlphaFoldDB" id="A0A510NX19"/>
<dbReference type="CDD" id="cd00138">
    <property type="entry name" value="PLDc_SF"/>
    <property type="match status" value="1"/>
</dbReference>
<organism evidence="3 4">
    <name type="scientific">Talaromyces pinophilus</name>
    <name type="common">Penicillium pinophilum</name>
    <dbReference type="NCBI Taxonomy" id="128442"/>
    <lineage>
        <taxon>Eukaryota</taxon>
        <taxon>Fungi</taxon>
        <taxon>Dikarya</taxon>
        <taxon>Ascomycota</taxon>
        <taxon>Pezizomycotina</taxon>
        <taxon>Eurotiomycetes</taxon>
        <taxon>Eurotiomycetidae</taxon>
        <taxon>Eurotiales</taxon>
        <taxon>Trichocomaceae</taxon>
        <taxon>Talaromyces</taxon>
        <taxon>Talaromyces sect. Talaromyces</taxon>
    </lineage>
</organism>
<keyword evidence="4" id="KW-1185">Reference proteome</keyword>
<dbReference type="SUPFAM" id="SSF56024">
    <property type="entry name" value="Phospholipase D/nuclease"/>
    <property type="match status" value="2"/>
</dbReference>
<dbReference type="EMBL" id="DF933814">
    <property type="protein sequence ID" value="GAM36787.1"/>
    <property type="molecule type" value="Genomic_DNA"/>
</dbReference>
<dbReference type="Proteomes" id="UP000053095">
    <property type="component" value="Unassembled WGS sequence"/>
</dbReference>
<accession>A0A510NX19</accession>
<dbReference type="PANTHER" id="PTHR21248:SF22">
    <property type="entry name" value="PHOSPHOLIPASE D"/>
    <property type="match status" value="1"/>
</dbReference>
<dbReference type="Pfam" id="PF13091">
    <property type="entry name" value="PLDc_2"/>
    <property type="match status" value="1"/>
</dbReference>
<proteinExistence type="predicted"/>
<evidence type="ECO:0000313" key="4">
    <source>
        <dbReference type="Proteomes" id="UP000053095"/>
    </source>
</evidence>
<dbReference type="Gene3D" id="3.30.870.10">
    <property type="entry name" value="Endonuclease Chain A"/>
    <property type="match status" value="2"/>
</dbReference>
<name>A0A510NX19_TALPI</name>
<dbReference type="GO" id="GO:0032049">
    <property type="term" value="P:cardiolipin biosynthetic process"/>
    <property type="evidence" value="ECO:0007669"/>
    <property type="project" value="UniProtKB-ARBA"/>
</dbReference>
<feature type="region of interest" description="Disordered" evidence="1">
    <location>
        <begin position="306"/>
        <end position="331"/>
    </location>
</feature>
<feature type="compositionally biased region" description="Polar residues" evidence="1">
    <location>
        <begin position="306"/>
        <end position="328"/>
    </location>
</feature>
<dbReference type="GO" id="GO:0030572">
    <property type="term" value="F:phosphatidyltransferase activity"/>
    <property type="evidence" value="ECO:0007669"/>
    <property type="project" value="UniProtKB-ARBA"/>
</dbReference>
<feature type="domain" description="PLD phosphodiesterase" evidence="2">
    <location>
        <begin position="222"/>
        <end position="249"/>
    </location>
</feature>
<feature type="region of interest" description="Disordered" evidence="1">
    <location>
        <begin position="364"/>
        <end position="390"/>
    </location>
</feature>
<sequence length="638" mass="70949">MISDKLYQFAVSDKSVSSELAENPNQSPGEIVNRLFRHKQEATGDNPEPPTRADGEEANLQRALECGNWGGQRPSNLFLKCYHNALHSLENQPLAGLVSPSLMGTHGVVPLTIISTLPDINRHTANCIVRAEKEVFLATNFWIHSDASIIITNALRELSKRAGERGDKVVVKIIYDRGSVKQLYENHQLVSPKEYTGDKIQLPAREDVPNLHMEVINYHRPVLGTFHAKLCVIDRKVGLLQSNNIQDNDNLEMMVHLEGPIVDAMYDTLLISWYKHLDPALPMLGRPAAKEPIPAHDNLASKAELTNATASGSQQKQVEILPESTSSEPHYDQTFVEEAKRVNSQLDTRSNESRRDAATRHLNKRTLAHNQQALAEKSLPRPDGPDITEEDKMTPYIVLPKHEPVPMALVNREPNGSPGNSNYPVPQNAAWLTAINNAERTIFLQTPNLNAEPLLEPLLNAVRRGVLVTAYVTLGYNDAGELLPGQNGTNEMIAHRLYSSLASEEENFRLKIHNYVAKDRKSPVHNKFKYRSSHVKLMIVDETVAIQGNGNLDTQSFFHSTEINVMIDSPLICRIWREAIERNQNTSQFGLVSSKDGCWHDPKTGAIAEGTIGPDPGRFSWVKGIVGAVQRVRGAGGF</sequence>
<dbReference type="PROSITE" id="PS50035">
    <property type="entry name" value="PLD"/>
    <property type="match status" value="2"/>
</dbReference>
<evidence type="ECO:0000313" key="3">
    <source>
        <dbReference type="EMBL" id="GAM36787.1"/>
    </source>
</evidence>
<dbReference type="InterPro" id="IPR025202">
    <property type="entry name" value="PLD-like_dom"/>
</dbReference>
<evidence type="ECO:0000256" key="1">
    <source>
        <dbReference type="SAM" id="MobiDB-lite"/>
    </source>
</evidence>